<protein>
    <submittedName>
        <fullName evidence="2">Uncharacterized protein</fullName>
    </submittedName>
</protein>
<evidence type="ECO:0000313" key="2">
    <source>
        <dbReference type="EMBL" id="UQC85626.1"/>
    </source>
</evidence>
<evidence type="ECO:0000256" key="1">
    <source>
        <dbReference type="SAM" id="MobiDB-lite"/>
    </source>
</evidence>
<feature type="region of interest" description="Disordered" evidence="1">
    <location>
        <begin position="1"/>
        <end position="24"/>
    </location>
</feature>
<sequence>MNYDVRHHATRCASGSGRSGSGVAASRRGQTLTLFSLSLCHLLVPEHPYKERRRKRGRPAGKDNSVFPLGPPASPTTLSAIPILIPLRPRRFSTLNHGSTGDQSTGAHYIQRGEYRLSRPISDIVSHTVTIAPIYTQATSKFGIPPSLFGSPASPPTPENETSRTPVIPLVHWSRGRFVVAGGRHVISAISARPWR</sequence>
<feature type="region of interest" description="Disordered" evidence="1">
    <location>
        <begin position="50"/>
        <end position="72"/>
    </location>
</feature>
<dbReference type="KEGG" id="clup:CLUP02_11125"/>
<feature type="compositionally biased region" description="Basic residues" evidence="1">
    <location>
        <begin position="50"/>
        <end position="59"/>
    </location>
</feature>
<name>A0A9Q8WJI8_9PEZI</name>
<accession>A0A9Q8WJI8</accession>
<evidence type="ECO:0000313" key="3">
    <source>
        <dbReference type="Proteomes" id="UP000830671"/>
    </source>
</evidence>
<dbReference type="AlphaFoldDB" id="A0A9Q8WJI8"/>
<dbReference type="Proteomes" id="UP000830671">
    <property type="component" value="Chromosome 5"/>
</dbReference>
<feature type="compositionally biased region" description="Low complexity" evidence="1">
    <location>
        <begin position="13"/>
        <end position="24"/>
    </location>
</feature>
<reference evidence="2" key="1">
    <citation type="journal article" date="2021" name="Mol. Plant Microbe Interact.">
        <title>Complete Genome Sequence of the Plant-Pathogenic Fungus Colletotrichum lupini.</title>
        <authorList>
            <person name="Baroncelli R."/>
            <person name="Pensec F."/>
            <person name="Da Lio D."/>
            <person name="Boufleur T."/>
            <person name="Vicente I."/>
            <person name="Sarrocco S."/>
            <person name="Picot A."/>
            <person name="Baraldi E."/>
            <person name="Sukno S."/>
            <person name="Thon M."/>
            <person name="Le Floch G."/>
        </authorList>
    </citation>
    <scope>NUCLEOTIDE SEQUENCE</scope>
    <source>
        <strain evidence="2">IMI 504893</strain>
    </source>
</reference>
<gene>
    <name evidence="2" type="ORF">CLUP02_11125</name>
</gene>
<dbReference type="EMBL" id="CP019477">
    <property type="protein sequence ID" value="UQC85626.1"/>
    <property type="molecule type" value="Genomic_DNA"/>
</dbReference>
<proteinExistence type="predicted"/>
<dbReference type="GeneID" id="73345103"/>
<organism evidence="2 3">
    <name type="scientific">Colletotrichum lupini</name>
    <dbReference type="NCBI Taxonomy" id="145971"/>
    <lineage>
        <taxon>Eukaryota</taxon>
        <taxon>Fungi</taxon>
        <taxon>Dikarya</taxon>
        <taxon>Ascomycota</taxon>
        <taxon>Pezizomycotina</taxon>
        <taxon>Sordariomycetes</taxon>
        <taxon>Hypocreomycetidae</taxon>
        <taxon>Glomerellales</taxon>
        <taxon>Glomerellaceae</taxon>
        <taxon>Colletotrichum</taxon>
        <taxon>Colletotrichum acutatum species complex</taxon>
    </lineage>
</organism>
<keyword evidence="3" id="KW-1185">Reference proteome</keyword>
<dbReference type="RefSeq" id="XP_049147238.1">
    <property type="nucleotide sequence ID" value="XM_049290093.1"/>
</dbReference>